<feature type="region of interest" description="Disordered" evidence="1">
    <location>
        <begin position="65"/>
        <end position="103"/>
    </location>
</feature>
<organism evidence="2 3">
    <name type="scientific">Sphingobium psychrophilum</name>
    <dbReference type="NCBI Taxonomy" id="2728834"/>
    <lineage>
        <taxon>Bacteria</taxon>
        <taxon>Pseudomonadati</taxon>
        <taxon>Pseudomonadota</taxon>
        <taxon>Alphaproteobacteria</taxon>
        <taxon>Sphingomonadales</taxon>
        <taxon>Sphingomonadaceae</taxon>
        <taxon>Sphingobium</taxon>
    </lineage>
</organism>
<evidence type="ECO:0000256" key="1">
    <source>
        <dbReference type="SAM" id="MobiDB-lite"/>
    </source>
</evidence>
<name>A0A7X9ZQR6_9SPHN</name>
<sequence>MNQTDPKNRRMMIEKAAASFMLLCFGLGSLAYLIAIDRAEWFAVRPASGAALAMANASDKYADRQDAAQARHGDRSFRLTRGEVSGDRIAGDKVGGNRAPGVD</sequence>
<protein>
    <submittedName>
        <fullName evidence="2">Uncharacterized protein</fullName>
    </submittedName>
</protein>
<reference evidence="2 3" key="1">
    <citation type="submission" date="2020-04" db="EMBL/GenBank/DDBJ databases">
        <title>Sphingobium sp. AR-3-1 isolated from Arctic soil.</title>
        <authorList>
            <person name="Dahal R.H."/>
            <person name="Chaudhary D.K."/>
        </authorList>
    </citation>
    <scope>NUCLEOTIDE SEQUENCE [LARGE SCALE GENOMIC DNA]</scope>
    <source>
        <strain evidence="2 3">AR-3-1</strain>
    </source>
</reference>
<keyword evidence="3" id="KW-1185">Reference proteome</keyword>
<proteinExistence type="predicted"/>
<comment type="caution">
    <text evidence="2">The sequence shown here is derived from an EMBL/GenBank/DDBJ whole genome shotgun (WGS) entry which is preliminary data.</text>
</comment>
<evidence type="ECO:0000313" key="3">
    <source>
        <dbReference type="Proteomes" id="UP000519023"/>
    </source>
</evidence>
<feature type="compositionally biased region" description="Basic and acidic residues" evidence="1">
    <location>
        <begin position="65"/>
        <end position="91"/>
    </location>
</feature>
<dbReference type="EMBL" id="JABBFV010000001">
    <property type="protein sequence ID" value="NML08722.1"/>
    <property type="molecule type" value="Genomic_DNA"/>
</dbReference>
<accession>A0A7X9ZQR6</accession>
<dbReference type="AlphaFoldDB" id="A0A7X9ZQR6"/>
<evidence type="ECO:0000313" key="2">
    <source>
        <dbReference type="EMBL" id="NML08722.1"/>
    </source>
</evidence>
<dbReference type="RefSeq" id="WP_169570346.1">
    <property type="nucleotide sequence ID" value="NZ_JABBFV010000001.1"/>
</dbReference>
<dbReference type="Proteomes" id="UP000519023">
    <property type="component" value="Unassembled WGS sequence"/>
</dbReference>
<gene>
    <name evidence="2" type="ORF">HHL08_00940</name>
</gene>